<dbReference type="AlphaFoldDB" id="A0A3B1C4M0"/>
<reference evidence="2" key="1">
    <citation type="submission" date="2018-06" db="EMBL/GenBank/DDBJ databases">
        <authorList>
            <person name="Zhirakovskaya E."/>
        </authorList>
    </citation>
    <scope>NUCLEOTIDE SEQUENCE</scope>
</reference>
<keyword evidence="1" id="KW-1133">Transmembrane helix</keyword>
<evidence type="ECO:0000313" key="2">
    <source>
        <dbReference type="EMBL" id="VAX18984.1"/>
    </source>
</evidence>
<gene>
    <name evidence="2" type="ORF">MNBD_NITROSPINAE01-1965</name>
</gene>
<evidence type="ECO:0000256" key="1">
    <source>
        <dbReference type="SAM" id="Phobius"/>
    </source>
</evidence>
<dbReference type="InterPro" id="IPR025921">
    <property type="entry name" value="HmuY"/>
</dbReference>
<dbReference type="EMBL" id="UOGC01000082">
    <property type="protein sequence ID" value="VAX18984.1"/>
    <property type="molecule type" value="Genomic_DNA"/>
</dbReference>
<keyword evidence="1" id="KW-0472">Membrane</keyword>
<dbReference type="CDD" id="cd12105">
    <property type="entry name" value="HmuY"/>
    <property type="match status" value="1"/>
</dbReference>
<keyword evidence="1" id="KW-0812">Transmembrane</keyword>
<protein>
    <submittedName>
        <fullName evidence="2">Uncharacterized protein</fullName>
    </submittedName>
</protein>
<sequence length="241" mass="26900">MEQNSENGSSKASQKFLKFFMVFGGIAIALFMFLEVTNAVLSWSDNPPERLEFKAPLSPDETVAKNPEPFDYDGVLSGETIVAINAIALDKWSHFKFSNGKVFKREKIASDSLDWDIAFRRAKIITNGGDTNPNGKGAIAVIENADFDSVTQIPPAESFLLDNVENSPTEPKNPAIDKWYKYDFLRHKLTPRKYLFVARTADGHFAKFEILGYYCGKVAGCYRIKYVYQGTGASSFSKTSS</sequence>
<organism evidence="2">
    <name type="scientific">hydrothermal vent metagenome</name>
    <dbReference type="NCBI Taxonomy" id="652676"/>
    <lineage>
        <taxon>unclassified sequences</taxon>
        <taxon>metagenomes</taxon>
        <taxon>ecological metagenomes</taxon>
    </lineage>
</organism>
<accession>A0A3B1C4M0</accession>
<name>A0A3B1C4M0_9ZZZZ</name>
<feature type="transmembrane region" description="Helical" evidence="1">
    <location>
        <begin position="16"/>
        <end position="34"/>
    </location>
</feature>
<dbReference type="Pfam" id="PF14064">
    <property type="entry name" value="HmuY"/>
    <property type="match status" value="1"/>
</dbReference>
<proteinExistence type="predicted"/>